<dbReference type="InterPro" id="IPR051398">
    <property type="entry name" value="Polysacch_Deacetylase"/>
</dbReference>
<dbReference type="Gene3D" id="3.20.20.370">
    <property type="entry name" value="Glycoside hydrolase/deacetylase"/>
    <property type="match status" value="1"/>
</dbReference>
<evidence type="ECO:0000256" key="3">
    <source>
        <dbReference type="SAM" id="MobiDB-lite"/>
    </source>
</evidence>
<accession>B8JEY6</accession>
<dbReference type="GO" id="GO:0005576">
    <property type="term" value="C:extracellular region"/>
    <property type="evidence" value="ECO:0007669"/>
    <property type="project" value="UniProtKB-SubCell"/>
</dbReference>
<dbReference type="PANTHER" id="PTHR34216:SF3">
    <property type="entry name" value="POLY-BETA-1,6-N-ACETYL-D-GLUCOSAMINE N-DEACETYLASE"/>
    <property type="match status" value="1"/>
</dbReference>
<dbReference type="InterPro" id="IPR011330">
    <property type="entry name" value="Glyco_hydro/deAcase_b/a-brl"/>
</dbReference>
<dbReference type="EMBL" id="CP001359">
    <property type="protein sequence ID" value="ACL66282.1"/>
    <property type="molecule type" value="Genomic_DNA"/>
</dbReference>
<comment type="subcellular location">
    <subcellularLocation>
        <location evidence="1">Secreted</location>
    </subcellularLocation>
</comment>
<evidence type="ECO:0000256" key="1">
    <source>
        <dbReference type="ARBA" id="ARBA00004613"/>
    </source>
</evidence>
<feature type="domain" description="NodB homology" evidence="4">
    <location>
        <begin position="110"/>
        <end position="398"/>
    </location>
</feature>
<evidence type="ECO:0000259" key="4">
    <source>
        <dbReference type="PROSITE" id="PS51677"/>
    </source>
</evidence>
<dbReference type="HOGENOM" id="CLU_030024_1_1_7"/>
<dbReference type="SUPFAM" id="SSF88713">
    <property type="entry name" value="Glycoside hydrolase/deacetylase"/>
    <property type="match status" value="1"/>
</dbReference>
<dbReference type="PROSITE" id="PS51677">
    <property type="entry name" value="NODB"/>
    <property type="match status" value="1"/>
</dbReference>
<gene>
    <name evidence="5" type="ordered locus">A2cp1_2945</name>
</gene>
<organism evidence="5 6">
    <name type="scientific">Anaeromyxobacter dehalogenans (strain ATCC BAA-258 / DSM 21875 / 2CP-1)</name>
    <dbReference type="NCBI Taxonomy" id="455488"/>
    <lineage>
        <taxon>Bacteria</taxon>
        <taxon>Pseudomonadati</taxon>
        <taxon>Myxococcota</taxon>
        <taxon>Myxococcia</taxon>
        <taxon>Myxococcales</taxon>
        <taxon>Cystobacterineae</taxon>
        <taxon>Anaeromyxobacteraceae</taxon>
        <taxon>Anaeromyxobacter</taxon>
    </lineage>
</organism>
<dbReference type="RefSeq" id="WP_012634015.1">
    <property type="nucleotide sequence ID" value="NC_011891.1"/>
</dbReference>
<dbReference type="Proteomes" id="UP000007089">
    <property type="component" value="Chromosome"/>
</dbReference>
<feature type="compositionally biased region" description="Low complexity" evidence="3">
    <location>
        <begin position="378"/>
        <end position="387"/>
    </location>
</feature>
<proteinExistence type="predicted"/>
<evidence type="ECO:0000313" key="6">
    <source>
        <dbReference type="Proteomes" id="UP000007089"/>
    </source>
</evidence>
<name>B8JEY6_ANAD2</name>
<dbReference type="AlphaFoldDB" id="B8JEY6"/>
<dbReference type="PANTHER" id="PTHR34216">
    <property type="match status" value="1"/>
</dbReference>
<reference evidence="5" key="1">
    <citation type="submission" date="2009-01" db="EMBL/GenBank/DDBJ databases">
        <title>Complete sequence of Anaeromyxobacter dehalogenans 2CP-1.</title>
        <authorList>
            <consortium name="US DOE Joint Genome Institute"/>
            <person name="Lucas S."/>
            <person name="Copeland A."/>
            <person name="Lapidus A."/>
            <person name="Glavina del Rio T."/>
            <person name="Dalin E."/>
            <person name="Tice H."/>
            <person name="Bruce D."/>
            <person name="Goodwin L."/>
            <person name="Pitluck S."/>
            <person name="Saunders E."/>
            <person name="Brettin T."/>
            <person name="Detter J.C."/>
            <person name="Han C."/>
            <person name="Larimer F."/>
            <person name="Land M."/>
            <person name="Hauser L."/>
            <person name="Kyrpides N."/>
            <person name="Ovchinnikova G."/>
            <person name="Beliaev A.S."/>
            <person name="Richardson P."/>
        </authorList>
    </citation>
    <scope>NUCLEOTIDE SEQUENCE</scope>
    <source>
        <strain evidence="5">2CP-1</strain>
    </source>
</reference>
<dbReference type="KEGG" id="acp:A2cp1_2945"/>
<protein>
    <submittedName>
        <fullName evidence="5">Polysaccharide deacetylase</fullName>
    </submittedName>
</protein>
<feature type="region of interest" description="Disordered" evidence="3">
    <location>
        <begin position="366"/>
        <end position="398"/>
    </location>
</feature>
<dbReference type="InterPro" id="IPR002509">
    <property type="entry name" value="NODB_dom"/>
</dbReference>
<dbReference type="GO" id="GO:0005975">
    <property type="term" value="P:carbohydrate metabolic process"/>
    <property type="evidence" value="ECO:0007669"/>
    <property type="project" value="InterPro"/>
</dbReference>
<dbReference type="CDD" id="cd10918">
    <property type="entry name" value="CE4_NodB_like_5s_6s"/>
    <property type="match status" value="1"/>
</dbReference>
<sequence length="398" mass="42513">MPERADFSARWILKRAAKAAVAGALTAAGIHHAVRLVRRRQAGGSRVLILSYHRVTPDFGAESRQTLASLLVSTDTLRRQLEHVGRRNEIVSLADARRILAEPAGGRRSDVVAVTIDDGYADVAQHALPVLRALRVPATVFVPTGYVGTARRLPHDRLHAALTALARRRIPFERAGLQPPLQTLLSACAEGGPAATLDRLIARLPHERLVALAAALERMLGTAEQDLPASTRLMTWDEVRALDAAGVDVGGHTVNHAVLANLPLAEARRELAGCRDQLAERVGRAPRHFAYPNGYYTPAVQRAVAEVGFEAAVTIEDEENRHGGSPYGLKRKVLWENTTLGAVGWSGVVATCNLGGVFATLGLARPVPGERPDPPAEPAARTARTQAGEAPAGARAVS</sequence>
<evidence type="ECO:0000256" key="2">
    <source>
        <dbReference type="ARBA" id="ARBA00022729"/>
    </source>
</evidence>
<dbReference type="Pfam" id="PF01522">
    <property type="entry name" value="Polysacc_deac_1"/>
    <property type="match status" value="2"/>
</dbReference>
<dbReference type="GO" id="GO:0016810">
    <property type="term" value="F:hydrolase activity, acting on carbon-nitrogen (but not peptide) bonds"/>
    <property type="evidence" value="ECO:0007669"/>
    <property type="project" value="InterPro"/>
</dbReference>
<keyword evidence="6" id="KW-1185">Reference proteome</keyword>
<evidence type="ECO:0000313" key="5">
    <source>
        <dbReference type="EMBL" id="ACL66282.1"/>
    </source>
</evidence>
<keyword evidence="2" id="KW-0732">Signal</keyword>